<feature type="binding site" evidence="9">
    <location>
        <position position="17"/>
    </location>
    <ligand>
        <name>ATP</name>
        <dbReference type="ChEBI" id="CHEBI:30616"/>
    </ligand>
</feature>
<feature type="site" description="Transition state stabilizer" evidence="9">
    <location>
        <position position="17"/>
    </location>
</feature>
<feature type="binding site" evidence="9">
    <location>
        <begin position="88"/>
        <end position="90"/>
    </location>
    <ligand>
        <name>ATP</name>
        <dbReference type="ChEBI" id="CHEBI:30616"/>
    </ligand>
</feature>
<name>A0A4P6ZKG5_9LACO</name>
<dbReference type="GO" id="GO:0004595">
    <property type="term" value="F:pantetheine-phosphate adenylyltransferase activity"/>
    <property type="evidence" value="ECO:0007669"/>
    <property type="project" value="UniProtKB-UniRule"/>
</dbReference>
<dbReference type="Gene3D" id="3.40.50.620">
    <property type="entry name" value="HUPs"/>
    <property type="match status" value="1"/>
</dbReference>
<dbReference type="OrthoDB" id="9806661at2"/>
<keyword evidence="7 9" id="KW-0173">Coenzyme A biosynthesis</keyword>
<dbReference type="CDD" id="cd02163">
    <property type="entry name" value="PPAT"/>
    <property type="match status" value="1"/>
</dbReference>
<sequence>MKIAVYPGSFDPVTLGHIDLIKRSHRLFDKLIVAVGNNMSKKYMFTQEQRINLIKANVQSMKNVQVVPDKGLTIKLTQHFDSHIIIRGLRNSRDLDYEQSIANINHHLDPDVETIFLLARPKYQAISSSILKETFHYGGNISAWVPKNVLKAMNRVQKNHEE</sequence>
<dbReference type="KEGG" id="lji:ELX58_01885"/>
<organism evidence="11 12">
    <name type="scientific">Acetilactobacillus jinshanensis</name>
    <dbReference type="NCBI Taxonomy" id="1720083"/>
    <lineage>
        <taxon>Bacteria</taxon>
        <taxon>Bacillati</taxon>
        <taxon>Bacillota</taxon>
        <taxon>Bacilli</taxon>
        <taxon>Lactobacillales</taxon>
        <taxon>Lactobacillaceae</taxon>
        <taxon>Acetilactobacillus</taxon>
    </lineage>
</organism>
<protein>
    <recommendedName>
        <fullName evidence="9">Phosphopantetheine adenylyltransferase</fullName>
        <ecNumber evidence="9">2.7.7.3</ecNumber>
    </recommendedName>
    <alternativeName>
        <fullName evidence="9">Dephospho-CoA pyrophosphorylase</fullName>
    </alternativeName>
    <alternativeName>
        <fullName evidence="9">Pantetheine-phosphate adenylyltransferase</fullName>
        <shortName evidence="9">PPAT</shortName>
    </alternativeName>
</protein>
<evidence type="ECO:0000313" key="12">
    <source>
        <dbReference type="Proteomes" id="UP000294321"/>
    </source>
</evidence>
<evidence type="ECO:0000259" key="10">
    <source>
        <dbReference type="Pfam" id="PF01467"/>
    </source>
</evidence>
<dbReference type="SUPFAM" id="SSF52374">
    <property type="entry name" value="Nucleotidylyl transferase"/>
    <property type="match status" value="1"/>
</dbReference>
<comment type="pathway">
    <text evidence="9">Cofactor biosynthesis; coenzyme A biosynthesis; CoA from (R)-pantothenate: step 4/5.</text>
</comment>
<evidence type="ECO:0000256" key="4">
    <source>
        <dbReference type="ARBA" id="ARBA00022741"/>
    </source>
</evidence>
<feature type="binding site" evidence="9">
    <location>
        <position position="41"/>
    </location>
    <ligand>
        <name>substrate</name>
    </ligand>
</feature>
<dbReference type="PANTHER" id="PTHR21342:SF1">
    <property type="entry name" value="PHOSPHOPANTETHEINE ADENYLYLTRANSFERASE"/>
    <property type="match status" value="1"/>
</dbReference>
<keyword evidence="6 9" id="KW-0460">Magnesium</keyword>
<dbReference type="RefSeq" id="WP_133441467.1">
    <property type="nucleotide sequence ID" value="NZ_CP034726.1"/>
</dbReference>
<dbReference type="AlphaFoldDB" id="A0A4P6ZKG5"/>
<evidence type="ECO:0000256" key="8">
    <source>
        <dbReference type="ARBA" id="ARBA00029346"/>
    </source>
</evidence>
<dbReference type="InterPro" id="IPR004821">
    <property type="entry name" value="Cyt_trans-like"/>
</dbReference>
<evidence type="ECO:0000256" key="6">
    <source>
        <dbReference type="ARBA" id="ARBA00022842"/>
    </source>
</evidence>
<dbReference type="Pfam" id="PF01467">
    <property type="entry name" value="CTP_transf_like"/>
    <property type="match status" value="1"/>
</dbReference>
<dbReference type="GO" id="GO:0015937">
    <property type="term" value="P:coenzyme A biosynthetic process"/>
    <property type="evidence" value="ECO:0007669"/>
    <property type="project" value="UniProtKB-UniRule"/>
</dbReference>
<feature type="binding site" evidence="9">
    <location>
        <begin position="123"/>
        <end position="129"/>
    </location>
    <ligand>
        <name>ATP</name>
        <dbReference type="ChEBI" id="CHEBI:30616"/>
    </ligand>
</feature>
<comment type="catalytic activity">
    <reaction evidence="8 9">
        <text>(R)-4'-phosphopantetheine + ATP + H(+) = 3'-dephospho-CoA + diphosphate</text>
        <dbReference type="Rhea" id="RHEA:19801"/>
        <dbReference type="ChEBI" id="CHEBI:15378"/>
        <dbReference type="ChEBI" id="CHEBI:30616"/>
        <dbReference type="ChEBI" id="CHEBI:33019"/>
        <dbReference type="ChEBI" id="CHEBI:57328"/>
        <dbReference type="ChEBI" id="CHEBI:61723"/>
        <dbReference type="EC" id="2.7.7.3"/>
    </reaction>
</comment>
<evidence type="ECO:0000313" key="11">
    <source>
        <dbReference type="EMBL" id="QBP17922.1"/>
    </source>
</evidence>
<keyword evidence="3 9" id="KW-0548">Nucleotidyltransferase</keyword>
<dbReference type="HAMAP" id="MF_00151">
    <property type="entry name" value="PPAT_bact"/>
    <property type="match status" value="1"/>
</dbReference>
<feature type="binding site" evidence="9">
    <location>
        <position position="73"/>
    </location>
    <ligand>
        <name>substrate</name>
    </ligand>
</feature>
<dbReference type="GO" id="GO:0005524">
    <property type="term" value="F:ATP binding"/>
    <property type="evidence" value="ECO:0007669"/>
    <property type="project" value="UniProtKB-KW"/>
</dbReference>
<comment type="similarity">
    <text evidence="9">Belongs to the bacterial CoaD family.</text>
</comment>
<dbReference type="EC" id="2.7.7.3" evidence="9"/>
<keyword evidence="12" id="KW-1185">Reference proteome</keyword>
<comment type="subcellular location">
    <subcellularLocation>
        <location evidence="9">Cytoplasm</location>
    </subcellularLocation>
</comment>
<reference evidence="12" key="1">
    <citation type="submission" date="2018-12" db="EMBL/GenBank/DDBJ databases">
        <title>A new species of lactobacillus.</title>
        <authorList>
            <person name="Jian Y."/>
            <person name="Xin L."/>
            <person name="Hong Z.J."/>
            <person name="Ming L.Z."/>
            <person name="Hong X.Z."/>
        </authorList>
    </citation>
    <scope>NUCLEOTIDE SEQUENCE [LARGE SCALE GENOMIC DNA]</scope>
    <source>
        <strain evidence="12">HSLZ-75</strain>
    </source>
</reference>
<keyword evidence="5 9" id="KW-0067">ATP-binding</keyword>
<feature type="binding site" evidence="9">
    <location>
        <begin position="9"/>
        <end position="10"/>
    </location>
    <ligand>
        <name>ATP</name>
        <dbReference type="ChEBI" id="CHEBI:30616"/>
    </ligand>
</feature>
<dbReference type="InterPro" id="IPR014729">
    <property type="entry name" value="Rossmann-like_a/b/a_fold"/>
</dbReference>
<comment type="subunit">
    <text evidence="9">Homohexamer.</text>
</comment>
<dbReference type="InterPro" id="IPR001980">
    <property type="entry name" value="PPAT"/>
</dbReference>
<evidence type="ECO:0000256" key="9">
    <source>
        <dbReference type="HAMAP-Rule" id="MF_00151"/>
    </source>
</evidence>
<gene>
    <name evidence="9" type="primary">coaD</name>
    <name evidence="11" type="ORF">ELX58_01885</name>
</gene>
<keyword evidence="2 9" id="KW-0808">Transferase</keyword>
<feature type="binding site" evidence="9">
    <location>
        <position position="87"/>
    </location>
    <ligand>
        <name>substrate</name>
    </ligand>
</feature>
<dbReference type="NCBIfam" id="TIGR01510">
    <property type="entry name" value="coaD_prev_kdtB"/>
    <property type="match status" value="1"/>
</dbReference>
<comment type="cofactor">
    <cofactor evidence="9">
        <name>Mg(2+)</name>
        <dbReference type="ChEBI" id="CHEBI:18420"/>
    </cofactor>
</comment>
<evidence type="ECO:0000256" key="5">
    <source>
        <dbReference type="ARBA" id="ARBA00022840"/>
    </source>
</evidence>
<feature type="domain" description="Cytidyltransferase-like" evidence="10">
    <location>
        <begin position="5"/>
        <end position="133"/>
    </location>
</feature>
<proteinExistence type="inferred from homology"/>
<dbReference type="PRINTS" id="PR01020">
    <property type="entry name" value="LPSBIOSNTHSS"/>
</dbReference>
<dbReference type="EMBL" id="CP034726">
    <property type="protein sequence ID" value="QBP17922.1"/>
    <property type="molecule type" value="Genomic_DNA"/>
</dbReference>
<evidence type="ECO:0000256" key="1">
    <source>
        <dbReference type="ARBA" id="ARBA00022490"/>
    </source>
</evidence>
<keyword evidence="1 9" id="KW-0963">Cytoplasm</keyword>
<accession>A0A4P6ZKG5</accession>
<evidence type="ECO:0000256" key="3">
    <source>
        <dbReference type="ARBA" id="ARBA00022695"/>
    </source>
</evidence>
<comment type="function">
    <text evidence="9">Reversibly transfers an adenylyl group from ATP to 4'-phosphopantetheine, yielding dephospho-CoA (dPCoA) and pyrophosphate.</text>
</comment>
<dbReference type="PANTHER" id="PTHR21342">
    <property type="entry name" value="PHOSPHOPANTETHEINE ADENYLYLTRANSFERASE"/>
    <property type="match status" value="1"/>
</dbReference>
<evidence type="ECO:0000256" key="7">
    <source>
        <dbReference type="ARBA" id="ARBA00022993"/>
    </source>
</evidence>
<dbReference type="UniPathway" id="UPA00241">
    <property type="reaction ID" value="UER00355"/>
</dbReference>
<dbReference type="NCBIfam" id="TIGR00125">
    <property type="entry name" value="cyt_tran_rel"/>
    <property type="match status" value="1"/>
</dbReference>
<dbReference type="GO" id="GO:0005737">
    <property type="term" value="C:cytoplasm"/>
    <property type="evidence" value="ECO:0007669"/>
    <property type="project" value="UniProtKB-SubCell"/>
</dbReference>
<evidence type="ECO:0000256" key="2">
    <source>
        <dbReference type="ARBA" id="ARBA00022679"/>
    </source>
</evidence>
<feature type="binding site" evidence="9">
    <location>
        <position position="9"/>
    </location>
    <ligand>
        <name>substrate</name>
    </ligand>
</feature>
<feature type="binding site" evidence="9">
    <location>
        <position position="98"/>
    </location>
    <ligand>
        <name>ATP</name>
        <dbReference type="ChEBI" id="CHEBI:30616"/>
    </ligand>
</feature>
<dbReference type="Proteomes" id="UP000294321">
    <property type="component" value="Chromosome"/>
</dbReference>
<keyword evidence="4 9" id="KW-0547">Nucleotide-binding</keyword>